<dbReference type="AlphaFoldDB" id="A0A0D8JW43"/>
<name>A0A0D8JW43_COCIM</name>
<reference evidence="2" key="2">
    <citation type="journal article" date="2010" name="Genome Res.">
        <title>Population genomic sequencing of Coccidioides fungi reveals recent hybridization and transposon control.</title>
        <authorList>
            <person name="Neafsey D.E."/>
            <person name="Barker B.M."/>
            <person name="Sharpton T.J."/>
            <person name="Stajich J.E."/>
            <person name="Park D.J."/>
            <person name="Whiston E."/>
            <person name="Hung C.-Y."/>
            <person name="McMahan C."/>
            <person name="White J."/>
            <person name="Sykes S."/>
            <person name="Heiman D."/>
            <person name="Young S."/>
            <person name="Zeng Q."/>
            <person name="Abouelleil A."/>
            <person name="Aftuck L."/>
            <person name="Bessette D."/>
            <person name="Brown A."/>
            <person name="FitzGerald M."/>
            <person name="Lui A."/>
            <person name="Macdonald J.P."/>
            <person name="Priest M."/>
            <person name="Orbach M.J."/>
            <person name="Galgiani J.N."/>
            <person name="Kirkland T.N."/>
            <person name="Cole G.T."/>
            <person name="Birren B.W."/>
            <person name="Henn M.R."/>
            <person name="Taylor J.W."/>
            <person name="Rounsley S.D."/>
        </authorList>
    </citation>
    <scope>GENOME REANNOTATION</scope>
    <source>
        <strain evidence="2">RS</strain>
    </source>
</reference>
<dbReference type="GeneID" id="24163591"/>
<keyword evidence="2" id="KW-1185">Reference proteome</keyword>
<dbReference type="RefSeq" id="XP_012213683.1">
    <property type="nucleotide sequence ID" value="XM_012358260.1"/>
</dbReference>
<gene>
    <name evidence="1" type="ORF">CIMG_11164</name>
</gene>
<proteinExistence type="predicted"/>
<dbReference type="KEGG" id="cim:CIMG_11164"/>
<protein>
    <submittedName>
        <fullName evidence="1">Uncharacterized protein</fullName>
    </submittedName>
</protein>
<dbReference type="Proteomes" id="UP000001261">
    <property type="component" value="Unassembled WGS sequence"/>
</dbReference>
<evidence type="ECO:0000313" key="2">
    <source>
        <dbReference type="Proteomes" id="UP000001261"/>
    </source>
</evidence>
<organism evidence="1 2">
    <name type="scientific">Coccidioides immitis (strain RS)</name>
    <name type="common">Valley fever fungus</name>
    <dbReference type="NCBI Taxonomy" id="246410"/>
    <lineage>
        <taxon>Eukaryota</taxon>
        <taxon>Fungi</taxon>
        <taxon>Dikarya</taxon>
        <taxon>Ascomycota</taxon>
        <taxon>Pezizomycotina</taxon>
        <taxon>Eurotiomycetes</taxon>
        <taxon>Eurotiomycetidae</taxon>
        <taxon>Onygenales</taxon>
        <taxon>Onygenaceae</taxon>
        <taxon>Coccidioides</taxon>
    </lineage>
</organism>
<accession>A0A0D8JW43</accession>
<evidence type="ECO:0000313" key="1">
    <source>
        <dbReference type="EMBL" id="KJF61537.1"/>
    </source>
</evidence>
<dbReference type="InParanoid" id="A0A0D8JW43"/>
<reference evidence="2" key="1">
    <citation type="journal article" date="2009" name="Genome Res.">
        <title>Comparative genomic analyses of the human fungal pathogens Coccidioides and their relatives.</title>
        <authorList>
            <person name="Sharpton T.J."/>
            <person name="Stajich J.E."/>
            <person name="Rounsley S.D."/>
            <person name="Gardner M.J."/>
            <person name="Wortman J.R."/>
            <person name="Jordar V.S."/>
            <person name="Maiti R."/>
            <person name="Kodira C.D."/>
            <person name="Neafsey D.E."/>
            <person name="Zeng Q."/>
            <person name="Hung C.-Y."/>
            <person name="McMahan C."/>
            <person name="Muszewska A."/>
            <person name="Grynberg M."/>
            <person name="Mandel M.A."/>
            <person name="Kellner E.M."/>
            <person name="Barker B.M."/>
            <person name="Galgiani J.N."/>
            <person name="Orbach M.J."/>
            <person name="Kirkland T.N."/>
            <person name="Cole G.T."/>
            <person name="Henn M.R."/>
            <person name="Birren B.W."/>
            <person name="Taylor J.W."/>
        </authorList>
    </citation>
    <scope>NUCLEOTIDE SEQUENCE [LARGE SCALE GENOMIC DNA]</scope>
    <source>
        <strain evidence="2">RS</strain>
    </source>
</reference>
<dbReference type="VEuPathDB" id="FungiDB:CIMG_11164"/>
<sequence length="55" mass="6034">MLYGTMMGSYNESNSLPVVTSRIAANMVKSCPDLSFQVHVDLQDEPNIVRKTSAS</sequence>
<dbReference type="EMBL" id="GG704916">
    <property type="protein sequence ID" value="KJF61537.1"/>
    <property type="molecule type" value="Genomic_DNA"/>
</dbReference>